<evidence type="ECO:0000313" key="3">
    <source>
        <dbReference type="Proteomes" id="UP000228985"/>
    </source>
</evidence>
<sequence>MPLPARRRETTLKIEGTHIMFKPNFAGEEEQFNREGDRYFNVAVDSESVDQLRADGWNVKEWTGKEEGDETAYFIKVKVSYKFKPPRLVLITSRGRVPLDEETCDMLDWTEFEFIDVIISASHYNINGRSGISAYLKTGMFVVAEDELEQKYSHLPEVGMDPVLALPPGEEDVIDAEVVGEWETDDNQLAITS</sequence>
<dbReference type="Pfam" id="PF24083">
    <property type="entry name" value="Phage_ssDNA_bind"/>
    <property type="match status" value="1"/>
</dbReference>
<dbReference type="Proteomes" id="UP000228985">
    <property type="component" value="Segment"/>
</dbReference>
<dbReference type="OrthoDB" id="21059at10239"/>
<feature type="domain" description="Putative phage ssDNA-binding" evidence="1">
    <location>
        <begin position="7"/>
        <end position="181"/>
    </location>
</feature>
<reference evidence="2 3" key="1">
    <citation type="submission" date="2017-09" db="EMBL/GenBank/DDBJ databases">
        <authorList>
            <person name="Ehlers B."/>
            <person name="Leendertz F.H."/>
        </authorList>
    </citation>
    <scope>NUCLEOTIDE SEQUENCE [LARGE SCALE GENOMIC DNA]</scope>
</reference>
<evidence type="ECO:0000313" key="2">
    <source>
        <dbReference type="EMBL" id="ATN93694.1"/>
    </source>
</evidence>
<name>A0A2D1GNY2_9CAUD</name>
<proteinExistence type="predicted"/>
<protein>
    <recommendedName>
        <fullName evidence="1">Putative phage ssDNA-binding domain-containing protein</fullName>
    </recommendedName>
</protein>
<accession>A0A2D1GNY2</accession>
<keyword evidence="3" id="KW-1185">Reference proteome</keyword>
<gene>
    <name evidence="2" type="ORF">SEA_SCAP1_45</name>
</gene>
<dbReference type="EMBL" id="MF975637">
    <property type="protein sequence ID" value="ATN93694.1"/>
    <property type="molecule type" value="Genomic_DNA"/>
</dbReference>
<organism evidence="2 3">
    <name type="scientific">Streptomyces phage Scap1</name>
    <dbReference type="NCBI Taxonomy" id="2041354"/>
    <lineage>
        <taxon>Viruses</taxon>
        <taxon>Duplodnaviria</taxon>
        <taxon>Heunggongvirae</taxon>
        <taxon>Uroviricota</taxon>
        <taxon>Caudoviricetes</taxon>
        <taxon>Scapunavirus</taxon>
        <taxon>Scapunavirus scap1</taxon>
    </lineage>
</organism>
<evidence type="ECO:0000259" key="1">
    <source>
        <dbReference type="Pfam" id="PF24083"/>
    </source>
</evidence>
<dbReference type="InterPro" id="IPR057581">
    <property type="entry name" value="Phage_ssDNA_bind"/>
</dbReference>